<keyword evidence="3" id="KW-1185">Reference proteome</keyword>
<dbReference type="InterPro" id="IPR010180">
    <property type="entry name" value="CRISPR-assoc_prot_CXXC-CXXC"/>
</dbReference>
<dbReference type="InterPro" id="IPR019121">
    <property type="entry name" value="CRISPR-assoc_CXXC-CXXC_dom"/>
</dbReference>
<evidence type="ECO:0000313" key="3">
    <source>
        <dbReference type="Proteomes" id="UP000290567"/>
    </source>
</evidence>
<dbReference type="EMBL" id="BJCC01000005">
    <property type="protein sequence ID" value="GCF92694.1"/>
    <property type="molecule type" value="Genomic_DNA"/>
</dbReference>
<sequence>MALVKDGKIEFRLNSWMENAAIVGLVNILGDKVIQHDQSIEVPLKEFENFEEAYFGYFAKQYQKLSSLSKVLAYEEEMNRNKQDNFVKFDQSSYERLQKYLTDLKRYGESNSYLAVYPLIESDVKILDLIKQAKIDKLKKGEFDQSREQVVERVRNVYQVLTEIFSYYKREDVQRYLAAKIQIYSVINNGYNDVSFLNRQESKGDFFVKYHDYFVESMFSYLEDDHEKDKLSCTNCGHPIKKGDISYSFINQAGYDANRKQSNAWSFTNDLFMCPACRLLYTCISAGFTYVYNQGVFVNDNHSVESLVKVNAGIRLNVLDLNKTEVKSIDTYAALIRTLQDEMGRQSRRELQDIQVVRYENERYYFNLLPKHILKTINQSKNMLPDLFNAGFNLNGEYHNVYREVVNCLMNNTNLYALIHQILRIKVSGGQVYANSYHVMKMIEINKNFLEELIQVRILEAKELENIRRDGYFFKQEYANRNKADSVGLRLLNSLKANNRDAFMDMLLNSYMYLNKQVPRYFTEVFLDEERFKTIGYAFVTGMIGEPYNNEGGQVNE</sequence>
<comment type="caution">
    <text evidence="2">The sequence shown here is derived from an EMBL/GenBank/DDBJ whole genome shotgun (WGS) entry which is preliminary data.</text>
</comment>
<feature type="domain" description="CRISPR-associated protein CXXC-CXXC" evidence="1">
    <location>
        <begin position="229"/>
        <end position="289"/>
    </location>
</feature>
<proteinExistence type="predicted"/>
<dbReference type="AlphaFoldDB" id="A0A4P5P8T1"/>
<evidence type="ECO:0000259" key="1">
    <source>
        <dbReference type="Pfam" id="PF09706"/>
    </source>
</evidence>
<accession>A0A4P5P8T1</accession>
<organism evidence="2 3">
    <name type="scientific">Enterococcus florum</name>
    <dbReference type="NCBI Taxonomy" id="2480627"/>
    <lineage>
        <taxon>Bacteria</taxon>
        <taxon>Bacillati</taxon>
        <taxon>Bacillota</taxon>
        <taxon>Bacilli</taxon>
        <taxon>Lactobacillales</taxon>
        <taxon>Enterococcaceae</taxon>
        <taxon>Enterococcus</taxon>
    </lineage>
</organism>
<dbReference type="Pfam" id="PF09706">
    <property type="entry name" value="Cas_CXXC_CXXC"/>
    <property type="match status" value="1"/>
</dbReference>
<dbReference type="OrthoDB" id="5540852at2"/>
<dbReference type="Proteomes" id="UP000290567">
    <property type="component" value="Unassembled WGS sequence"/>
</dbReference>
<name>A0A4P5P8T1_9ENTE</name>
<reference evidence="3" key="1">
    <citation type="submission" date="2019-02" db="EMBL/GenBank/DDBJ databases">
        <title>Draft genome sequence of Enterococcus sp. Gos25-1.</title>
        <authorList>
            <person name="Tanaka N."/>
            <person name="Shiwa Y."/>
            <person name="Fujita N."/>
        </authorList>
    </citation>
    <scope>NUCLEOTIDE SEQUENCE [LARGE SCALE GENOMIC DNA]</scope>
    <source>
        <strain evidence="3">Gos25-1</strain>
    </source>
</reference>
<evidence type="ECO:0000313" key="2">
    <source>
        <dbReference type="EMBL" id="GCF92694.1"/>
    </source>
</evidence>
<protein>
    <recommendedName>
        <fullName evidence="1">CRISPR-associated protein CXXC-CXXC domain-containing protein</fullName>
    </recommendedName>
</protein>
<gene>
    <name evidence="2" type="ORF">NRIC_05850</name>
</gene>
<dbReference type="NCBIfam" id="TIGR01908">
    <property type="entry name" value="cas_CXXC_CXXC"/>
    <property type="match status" value="1"/>
</dbReference>